<dbReference type="KEGG" id="bbel:109464364"/>
<protein>
    <submittedName>
        <fullName evidence="4">Uncharacterized protein LOC109464364</fullName>
    </submittedName>
</protein>
<evidence type="ECO:0000313" key="3">
    <source>
        <dbReference type="Proteomes" id="UP000515135"/>
    </source>
</evidence>
<proteinExistence type="predicted"/>
<feature type="region of interest" description="Disordered" evidence="1">
    <location>
        <begin position="119"/>
        <end position="141"/>
    </location>
</feature>
<gene>
    <name evidence="4" type="primary">LOC109464364</name>
</gene>
<keyword evidence="2" id="KW-0472">Membrane</keyword>
<keyword evidence="2" id="KW-0812">Transmembrane</keyword>
<organism evidence="3 4">
    <name type="scientific">Branchiostoma belcheri</name>
    <name type="common">Amphioxus</name>
    <dbReference type="NCBI Taxonomy" id="7741"/>
    <lineage>
        <taxon>Eukaryota</taxon>
        <taxon>Metazoa</taxon>
        <taxon>Chordata</taxon>
        <taxon>Cephalochordata</taxon>
        <taxon>Leptocardii</taxon>
        <taxon>Amphioxiformes</taxon>
        <taxon>Branchiostomatidae</taxon>
        <taxon>Branchiostoma</taxon>
    </lineage>
</organism>
<reference evidence="4" key="1">
    <citation type="submission" date="2025-08" db="UniProtKB">
        <authorList>
            <consortium name="RefSeq"/>
        </authorList>
    </citation>
    <scope>IDENTIFICATION</scope>
    <source>
        <tissue evidence="4">Gonad</tissue>
    </source>
</reference>
<dbReference type="RefSeq" id="XP_019616871.1">
    <property type="nucleotide sequence ID" value="XM_019761312.1"/>
</dbReference>
<feature type="transmembrane region" description="Helical" evidence="2">
    <location>
        <begin position="143"/>
        <end position="168"/>
    </location>
</feature>
<keyword evidence="3" id="KW-1185">Reference proteome</keyword>
<keyword evidence="2" id="KW-1133">Transmembrane helix</keyword>
<dbReference type="GeneID" id="109464364"/>
<evidence type="ECO:0000256" key="2">
    <source>
        <dbReference type="SAM" id="Phobius"/>
    </source>
</evidence>
<name>A0A6P4YIL5_BRABE</name>
<dbReference type="OrthoDB" id="10063622at2759"/>
<evidence type="ECO:0000256" key="1">
    <source>
        <dbReference type="SAM" id="MobiDB-lite"/>
    </source>
</evidence>
<dbReference type="Proteomes" id="UP000515135">
    <property type="component" value="Unplaced"/>
</dbReference>
<evidence type="ECO:0000313" key="4">
    <source>
        <dbReference type="RefSeq" id="XP_019616871.1"/>
    </source>
</evidence>
<sequence length="218" mass="24362">MNFKRRVAEIMSSHCQRMVREERDCQMRDNDRARRSRSAVVFTAADVYIPPGYPRQSATSDGILLAFFIIRPDSADDFVPFPVDSIMLAVRLNQPQLQQSLGNKHIILMKTYEQYLHGATVPPNTRTTPSEGKPPGNPQDSEILQVSVSTATAALAVIALFVSVIVCVKKNNGKLYRVEEAPPSSRAPELPYMYDESVKRLKATKDAWGVDNPIIIKS</sequence>
<dbReference type="AlphaFoldDB" id="A0A6P4YIL5"/>
<accession>A0A6P4YIL5</accession>